<feature type="compositionally biased region" description="Basic residues" evidence="1">
    <location>
        <begin position="17"/>
        <end position="32"/>
    </location>
</feature>
<feature type="non-terminal residue" evidence="2">
    <location>
        <position position="1"/>
    </location>
</feature>
<feature type="region of interest" description="Disordered" evidence="1">
    <location>
        <begin position="1"/>
        <end position="167"/>
    </location>
</feature>
<proteinExistence type="predicted"/>
<name>A0A7R8WPP2_9CRUS</name>
<dbReference type="OrthoDB" id="10046327at2759"/>
<dbReference type="EMBL" id="OB664696">
    <property type="protein sequence ID" value="CAD7232466.1"/>
    <property type="molecule type" value="Genomic_DNA"/>
</dbReference>
<feature type="compositionally biased region" description="Basic and acidic residues" evidence="1">
    <location>
        <begin position="100"/>
        <end position="119"/>
    </location>
</feature>
<feature type="compositionally biased region" description="Basic and acidic residues" evidence="1">
    <location>
        <begin position="58"/>
        <end position="70"/>
    </location>
</feature>
<evidence type="ECO:0000313" key="2">
    <source>
        <dbReference type="EMBL" id="CAD7232466.1"/>
    </source>
</evidence>
<evidence type="ECO:0000256" key="1">
    <source>
        <dbReference type="SAM" id="MobiDB-lite"/>
    </source>
</evidence>
<dbReference type="AlphaFoldDB" id="A0A7R8WPP2"/>
<organism evidence="2">
    <name type="scientific">Cyprideis torosa</name>
    <dbReference type="NCBI Taxonomy" id="163714"/>
    <lineage>
        <taxon>Eukaryota</taxon>
        <taxon>Metazoa</taxon>
        <taxon>Ecdysozoa</taxon>
        <taxon>Arthropoda</taxon>
        <taxon>Crustacea</taxon>
        <taxon>Oligostraca</taxon>
        <taxon>Ostracoda</taxon>
        <taxon>Podocopa</taxon>
        <taxon>Podocopida</taxon>
        <taxon>Cytherocopina</taxon>
        <taxon>Cytheroidea</taxon>
        <taxon>Cytherideidae</taxon>
        <taxon>Cyprideis</taxon>
    </lineage>
</organism>
<protein>
    <submittedName>
        <fullName evidence="2">Uncharacterized protein</fullName>
    </submittedName>
</protein>
<sequence length="1078" mass="122475">MVARKRRHMCSLCKGRYPGRHDRRSCPSKRPRMGGSDLEEPFPSDTDEGGDVPGKAPADFKESHSEEPLQKRRRMSDSDLPEPFPSDSDEGGEVSGKVPGDCKESHSEEPQRKGRRMVDSDLPEPFPSDSDEARGQKVATPSLARVEGPAIGPEEVCSHERDTSTESEFHGVHGADIGAEDVPTKAVALLGRPDVKYFIQREVGEDYANPINASDVISEDDMDILLRGASFVTLEDSFLEHEKIVGQDIATDVARECNLPSVEYFGSESGPKPDCMLHVWNFARLNKRDWKLHPNALWFLCMIFRFGRVKLQHDVEQAFGSMLRHLCEGTLLRKIGRPERQRLLHRFGVEADGDLPFADLLQRLADRMQSVQVRPATDLEEEMADDVCPVGVCQRDAKTLLRNTPAGEEVLINERVLSAEEERTFLHLIPEEEERRDDGRGDVEINLYSDLNFRDLDEEERRVFEYHGVILPDAGDVEGTKPTQDSVSRICGGPSFTDVAYGTDYFSLVDLGIVEASEEAYGEFERFFEGENRKLQVHRCDATGGRCQKRVDEEGNTRCRFPFSAPCSKSYFEEFDCYYDEEDMKVLRKLGLVGFYPSKSFCPCCKTNIDVGDRFGPVPELRGGKWHYAHAQGYKNIPTIPLLWAICQAATNAQECDERFNHAYLSSYAAKCEFGRTVISVRDGGDFNLDARAMENSKISGARFLAKLKEEKEDKGKLLLREVCVSEVIWFTLGLPYVVTNVTFVHVSSKPPELRSAVLKSKVHRKVTGLSGIERAPHYLRIDMQLPEWRLFSVSQVETLEEFCESGYCLDNVTRLKRYAVHEDLSECPWVDAVQRQVRIRTASLDDFFNFCDERRTEGGNRNEGVAELVRDVINPLRRIRGTEEEDGAFWRRFVVKDDKPVVVVLKPLSASDPVKFLYHLALSMGNFVTERDLFRNSRNMLHILKNAGLLSETCGVDDGVALLRKFVMTQLRFMSLSRRPFIKEINLGLKVLQKVIEDGEIYIEPKMPLVTLEEMKESAERELQRKKAENLERLSNNPRRVVETFEGPEDLADVFPVPEMGCVYLVVNYDDPRTFYI</sequence>
<reference evidence="2" key="1">
    <citation type="submission" date="2020-11" db="EMBL/GenBank/DDBJ databases">
        <authorList>
            <person name="Tran Van P."/>
        </authorList>
    </citation>
    <scope>NUCLEOTIDE SEQUENCE</scope>
</reference>
<gene>
    <name evidence="2" type="ORF">CTOB1V02_LOCUS10301</name>
</gene>
<accession>A0A7R8WPP2</accession>
<feature type="compositionally biased region" description="Acidic residues" evidence="1">
    <location>
        <begin position="37"/>
        <end position="50"/>
    </location>
</feature>
<feature type="compositionally biased region" description="Basic and acidic residues" evidence="1">
    <location>
        <begin position="156"/>
        <end position="167"/>
    </location>
</feature>